<dbReference type="AlphaFoldDB" id="T1JQ86"/>
<evidence type="ECO:0000313" key="6">
    <source>
        <dbReference type="EnsemblMetazoa" id="tetur01g02320.1"/>
    </source>
</evidence>
<dbReference type="PANTHER" id="PTHR43968">
    <property type="match status" value="1"/>
</dbReference>
<dbReference type="EnsemblMetazoa" id="tetur01g02320.1">
    <property type="protein sequence ID" value="tetur01g02320.1"/>
    <property type="gene ID" value="tetur01g02320"/>
</dbReference>
<dbReference type="PANTHER" id="PTHR43968:SF6">
    <property type="entry name" value="GLUTATHIONE S-TRANSFERASE OMEGA"/>
    <property type="match status" value="1"/>
</dbReference>
<dbReference type="Proteomes" id="UP000015104">
    <property type="component" value="Unassembled WGS sequence"/>
</dbReference>
<reference evidence="7" key="1">
    <citation type="submission" date="2011-08" db="EMBL/GenBank/DDBJ databases">
        <authorList>
            <person name="Rombauts S."/>
        </authorList>
    </citation>
    <scope>NUCLEOTIDE SEQUENCE</scope>
    <source>
        <strain evidence="7">London</strain>
    </source>
</reference>
<dbReference type="FunFam" id="3.40.30.10:FF:000123">
    <property type="entry name" value="Glutathione transferase o1"/>
    <property type="match status" value="1"/>
</dbReference>
<dbReference type="HOGENOM" id="CLU_011226_9_2_1"/>
<dbReference type="PRINTS" id="PR01625">
    <property type="entry name" value="GSTRNSFRASEO"/>
</dbReference>
<sequence>MAQEILKSYHSKDSKVHPSVDESVLTIYGSKFCPFTQRCLITLDVKHIPHNFVGIDLMNKPDWYLQICPTGKVPFLKEGDKELTESLVIVNYLDELKQPTIHPADPYVKARGSLIVDELFPTALTAIKNLKNKEATVEQKIDEIKKALAKLDEKFSQIKTKYLQSDEQPYYADYMTWTALEMIVPVLRTLNYPSFNSEKELTEAYPSLAKYLHLMSQSPSIQRICLSPEVLADYYSIL</sequence>
<dbReference type="Gene3D" id="3.40.30.10">
    <property type="entry name" value="Glutaredoxin"/>
    <property type="match status" value="1"/>
</dbReference>
<evidence type="ECO:0000256" key="1">
    <source>
        <dbReference type="ARBA" id="ARBA00011067"/>
    </source>
</evidence>
<evidence type="ECO:0000259" key="4">
    <source>
        <dbReference type="PROSITE" id="PS50404"/>
    </source>
</evidence>
<dbReference type="SFLD" id="SFLDG00358">
    <property type="entry name" value="Main_(cytGST)"/>
    <property type="match status" value="1"/>
</dbReference>
<keyword evidence="3" id="KW-0175">Coiled coil</keyword>
<dbReference type="Pfam" id="PF13417">
    <property type="entry name" value="GST_N_3"/>
    <property type="match status" value="1"/>
</dbReference>
<dbReference type="PROSITE" id="PS50404">
    <property type="entry name" value="GST_NTER"/>
    <property type="match status" value="1"/>
</dbReference>
<dbReference type="SFLD" id="SFLDS00019">
    <property type="entry name" value="Glutathione_Transferase_(cytos"/>
    <property type="match status" value="1"/>
</dbReference>
<dbReference type="GO" id="GO:0004364">
    <property type="term" value="F:glutathione transferase activity"/>
    <property type="evidence" value="ECO:0007669"/>
    <property type="project" value="InterPro"/>
</dbReference>
<dbReference type="PROSITE" id="PS50405">
    <property type="entry name" value="GST_CTER"/>
    <property type="match status" value="1"/>
</dbReference>
<evidence type="ECO:0000313" key="7">
    <source>
        <dbReference type="Proteomes" id="UP000015104"/>
    </source>
</evidence>
<protein>
    <recommendedName>
        <fullName evidence="8">Glutathione transferase</fullName>
    </recommendedName>
</protein>
<accession>T1JQ86</accession>
<evidence type="ECO:0008006" key="8">
    <source>
        <dbReference type="Google" id="ProtNLM"/>
    </source>
</evidence>
<dbReference type="InterPro" id="IPR036249">
    <property type="entry name" value="Thioredoxin-like_sf"/>
</dbReference>
<dbReference type="InterPro" id="IPR005442">
    <property type="entry name" value="GST_omega"/>
</dbReference>
<dbReference type="SUPFAM" id="SSF52833">
    <property type="entry name" value="Thioredoxin-like"/>
    <property type="match status" value="1"/>
</dbReference>
<keyword evidence="7" id="KW-1185">Reference proteome</keyword>
<comment type="similarity">
    <text evidence="1">Belongs to the GST superfamily. Omega family.</text>
</comment>
<feature type="domain" description="GST N-terminal" evidence="4">
    <location>
        <begin position="23"/>
        <end position="101"/>
    </location>
</feature>
<evidence type="ECO:0000259" key="5">
    <source>
        <dbReference type="PROSITE" id="PS50405"/>
    </source>
</evidence>
<dbReference type="GO" id="GO:0005737">
    <property type="term" value="C:cytoplasm"/>
    <property type="evidence" value="ECO:0007669"/>
    <property type="project" value="InterPro"/>
</dbReference>
<evidence type="ECO:0000256" key="2">
    <source>
        <dbReference type="ARBA" id="ARBA00023002"/>
    </source>
</evidence>
<dbReference type="InterPro" id="IPR040079">
    <property type="entry name" value="Glutathione_S-Trfase"/>
</dbReference>
<keyword evidence="2" id="KW-0560">Oxidoreductase</keyword>
<dbReference type="InterPro" id="IPR010987">
    <property type="entry name" value="Glutathione-S-Trfase_C-like"/>
</dbReference>
<proteinExistence type="inferred from homology"/>
<dbReference type="InterPro" id="IPR036282">
    <property type="entry name" value="Glutathione-S-Trfase_C_sf"/>
</dbReference>
<feature type="coiled-coil region" evidence="3">
    <location>
        <begin position="127"/>
        <end position="161"/>
    </location>
</feature>
<dbReference type="eggNOG" id="KOG0406">
    <property type="taxonomic scope" value="Eukaryota"/>
</dbReference>
<reference evidence="6" key="2">
    <citation type="submission" date="2015-06" db="UniProtKB">
        <authorList>
            <consortium name="EnsemblMetazoa"/>
        </authorList>
    </citation>
    <scope>IDENTIFICATION</scope>
</reference>
<dbReference type="GO" id="GO:0045174">
    <property type="term" value="F:glutathione dehydrogenase (ascorbate) activity"/>
    <property type="evidence" value="ECO:0007669"/>
    <property type="project" value="UniProtKB-ARBA"/>
</dbReference>
<name>T1JQ86_TETUR</name>
<organism evidence="6 7">
    <name type="scientific">Tetranychus urticae</name>
    <name type="common">Two-spotted spider mite</name>
    <dbReference type="NCBI Taxonomy" id="32264"/>
    <lineage>
        <taxon>Eukaryota</taxon>
        <taxon>Metazoa</taxon>
        <taxon>Ecdysozoa</taxon>
        <taxon>Arthropoda</taxon>
        <taxon>Chelicerata</taxon>
        <taxon>Arachnida</taxon>
        <taxon>Acari</taxon>
        <taxon>Acariformes</taxon>
        <taxon>Trombidiformes</taxon>
        <taxon>Prostigmata</taxon>
        <taxon>Eleutherengona</taxon>
        <taxon>Raphignathae</taxon>
        <taxon>Tetranychoidea</taxon>
        <taxon>Tetranychidae</taxon>
        <taxon>Tetranychus</taxon>
    </lineage>
</organism>
<dbReference type="InterPro" id="IPR004045">
    <property type="entry name" value="Glutathione_S-Trfase_N"/>
</dbReference>
<dbReference type="SUPFAM" id="SSF47616">
    <property type="entry name" value="GST C-terminal domain-like"/>
    <property type="match status" value="1"/>
</dbReference>
<dbReference type="STRING" id="32264.T1JQ86"/>
<dbReference type="EMBL" id="CAEY01000437">
    <property type="status" value="NOT_ANNOTATED_CDS"/>
    <property type="molecule type" value="Genomic_DNA"/>
</dbReference>
<dbReference type="InterPro" id="IPR050983">
    <property type="entry name" value="GST_Omega/HSP26"/>
</dbReference>
<feature type="domain" description="GST C-terminal" evidence="5">
    <location>
        <begin position="105"/>
        <end position="234"/>
    </location>
</feature>
<dbReference type="Gene3D" id="1.20.1050.10">
    <property type="match status" value="1"/>
</dbReference>
<evidence type="ECO:0000256" key="3">
    <source>
        <dbReference type="SAM" id="Coils"/>
    </source>
</evidence>